<dbReference type="Proteomes" id="UP000290848">
    <property type="component" value="Unassembled WGS sequence"/>
</dbReference>
<dbReference type="OrthoDB" id="799215at2"/>
<reference evidence="1 4" key="2">
    <citation type="submission" date="2019-09" db="EMBL/GenBank/DDBJ databases">
        <title>Pararcticibacter amylolyticus gen. nov., sp. nov., isolated from a rottenly hemp rope, and reclassification of Pedobacter tournemirensis as Pararcticibacter tournemirensis comb. nov.</title>
        <authorList>
            <person name="Cai Y."/>
        </authorList>
    </citation>
    <scope>NUCLEOTIDE SEQUENCE [LARGE SCALE GENOMIC DNA]</scope>
    <source>
        <strain evidence="1 4">TF5-37.2-LB10</strain>
    </source>
</reference>
<dbReference type="EMBL" id="VWNE01000026">
    <property type="protein sequence ID" value="KAA8480042.1"/>
    <property type="molecule type" value="Genomic_DNA"/>
</dbReference>
<evidence type="ECO:0000313" key="4">
    <source>
        <dbReference type="Proteomes" id="UP000322918"/>
    </source>
</evidence>
<evidence type="ECO:0000313" key="2">
    <source>
        <dbReference type="EMBL" id="RXF70486.1"/>
    </source>
</evidence>
<organism evidence="2 3">
    <name type="scientific">Arcticibacter tournemirensis</name>
    <dbReference type="NCBI Taxonomy" id="699437"/>
    <lineage>
        <taxon>Bacteria</taxon>
        <taxon>Pseudomonadati</taxon>
        <taxon>Bacteroidota</taxon>
        <taxon>Sphingobacteriia</taxon>
        <taxon>Sphingobacteriales</taxon>
        <taxon>Sphingobacteriaceae</taxon>
        <taxon>Arcticibacter</taxon>
    </lineage>
</organism>
<dbReference type="Proteomes" id="UP000322918">
    <property type="component" value="Unassembled WGS sequence"/>
</dbReference>
<name>A0A4Q0MCG3_9SPHI</name>
<dbReference type="EMBL" id="RXOC01000004">
    <property type="protein sequence ID" value="RXF70486.1"/>
    <property type="molecule type" value="Genomic_DNA"/>
</dbReference>
<comment type="caution">
    <text evidence="2">The sequence shown here is derived from an EMBL/GenBank/DDBJ whole genome shotgun (WGS) entry which is preliminary data.</text>
</comment>
<evidence type="ECO:0000313" key="1">
    <source>
        <dbReference type="EMBL" id="KAA8480042.1"/>
    </source>
</evidence>
<dbReference type="AlphaFoldDB" id="A0A4Q0MCG3"/>
<evidence type="ECO:0000313" key="3">
    <source>
        <dbReference type="Proteomes" id="UP000290848"/>
    </source>
</evidence>
<reference evidence="2 3" key="1">
    <citation type="submission" date="2018-12" db="EMBL/GenBank/DDBJ databases">
        <title>The Draft Genome Sequence of the Soil Bacterium Pedobacter tournemirensis R1.</title>
        <authorList>
            <person name="He J."/>
        </authorList>
    </citation>
    <scope>NUCLEOTIDE SEQUENCE [LARGE SCALE GENOMIC DNA]</scope>
    <source>
        <strain evidence="2 3">R1</strain>
    </source>
</reference>
<dbReference type="RefSeq" id="WP_128768791.1">
    <property type="nucleotide sequence ID" value="NZ_RXOC01000004.1"/>
</dbReference>
<gene>
    <name evidence="2" type="ORF">EKH83_07525</name>
    <name evidence="1" type="ORF">F1649_15560</name>
</gene>
<sequence>MAIDFIKERQFEMKLMEIYRQHSWLSDEIAEADFINLFPVTYKKGKIVRLEKPAGYDLNRDIYLEVLVAFRNTFT</sequence>
<keyword evidence="4" id="KW-1185">Reference proteome</keyword>
<proteinExistence type="predicted"/>
<accession>A0A4Q0MCG3</accession>
<protein>
    <submittedName>
        <fullName evidence="2">Uncharacterized protein</fullName>
    </submittedName>
</protein>